<keyword evidence="3" id="KW-0804">Transcription</keyword>
<dbReference type="SUPFAM" id="SSF46689">
    <property type="entry name" value="Homeodomain-like"/>
    <property type="match status" value="1"/>
</dbReference>
<feature type="domain" description="HTH araC/xylS-type" evidence="4">
    <location>
        <begin position="196"/>
        <end position="296"/>
    </location>
</feature>
<accession>A0A0P0GU56</accession>
<evidence type="ECO:0000256" key="2">
    <source>
        <dbReference type="ARBA" id="ARBA00023125"/>
    </source>
</evidence>
<proteinExistence type="predicted"/>
<dbReference type="EMBL" id="CP012801">
    <property type="protein sequence ID" value="ALJ61898.1"/>
    <property type="molecule type" value="Genomic_DNA"/>
</dbReference>
<dbReference type="PANTHER" id="PTHR43280:SF32">
    <property type="entry name" value="TRANSCRIPTIONAL REGULATORY PROTEIN"/>
    <property type="match status" value="1"/>
</dbReference>
<dbReference type="GO" id="GO:0003700">
    <property type="term" value="F:DNA-binding transcription factor activity"/>
    <property type="evidence" value="ECO:0007669"/>
    <property type="project" value="InterPro"/>
</dbReference>
<name>A0A0P0GU56_9BACE</name>
<evidence type="ECO:0000313" key="5">
    <source>
        <dbReference type="EMBL" id="ALJ61898.1"/>
    </source>
</evidence>
<protein>
    <submittedName>
        <fullName evidence="5">HTH-type transcriptional regulator YesS</fullName>
    </submittedName>
</protein>
<evidence type="ECO:0000313" key="6">
    <source>
        <dbReference type="Proteomes" id="UP000061809"/>
    </source>
</evidence>
<dbReference type="InterPro" id="IPR009057">
    <property type="entry name" value="Homeodomain-like_sf"/>
</dbReference>
<organism evidence="5 6">
    <name type="scientific">Bacteroides cellulosilyticus</name>
    <dbReference type="NCBI Taxonomy" id="246787"/>
    <lineage>
        <taxon>Bacteria</taxon>
        <taxon>Pseudomonadati</taxon>
        <taxon>Bacteroidota</taxon>
        <taxon>Bacteroidia</taxon>
        <taxon>Bacteroidales</taxon>
        <taxon>Bacteroidaceae</taxon>
        <taxon>Bacteroides</taxon>
    </lineage>
</organism>
<dbReference type="RefSeq" id="WP_029427672.1">
    <property type="nucleotide sequence ID" value="NZ_CP012801.1"/>
</dbReference>
<gene>
    <name evidence="5" type="primary">yesS_3</name>
    <name evidence="5" type="ORF">BcellWH2_04684</name>
</gene>
<keyword evidence="2" id="KW-0238">DNA-binding</keyword>
<evidence type="ECO:0000256" key="1">
    <source>
        <dbReference type="ARBA" id="ARBA00023015"/>
    </source>
</evidence>
<dbReference type="Gene3D" id="1.10.10.60">
    <property type="entry name" value="Homeodomain-like"/>
    <property type="match status" value="2"/>
</dbReference>
<evidence type="ECO:0000256" key="3">
    <source>
        <dbReference type="ARBA" id="ARBA00023163"/>
    </source>
</evidence>
<dbReference type="SMART" id="SM00342">
    <property type="entry name" value="HTH_ARAC"/>
    <property type="match status" value="1"/>
</dbReference>
<dbReference type="PATRIC" id="fig|246787.4.peg.4840"/>
<dbReference type="GO" id="GO:0043565">
    <property type="term" value="F:sequence-specific DNA binding"/>
    <property type="evidence" value="ECO:0007669"/>
    <property type="project" value="InterPro"/>
</dbReference>
<dbReference type="AlphaFoldDB" id="A0A0P0GU56"/>
<dbReference type="Proteomes" id="UP000061809">
    <property type="component" value="Chromosome"/>
</dbReference>
<dbReference type="PANTHER" id="PTHR43280">
    <property type="entry name" value="ARAC-FAMILY TRANSCRIPTIONAL REGULATOR"/>
    <property type="match status" value="1"/>
</dbReference>
<keyword evidence="1" id="KW-0805">Transcription regulation</keyword>
<dbReference type="PROSITE" id="PS01124">
    <property type="entry name" value="HTH_ARAC_FAMILY_2"/>
    <property type="match status" value="1"/>
</dbReference>
<reference evidence="5 6" key="1">
    <citation type="journal article" date="2015" name="Science">
        <title>Genetic determinants of in vivo fitness and diet responsiveness in multiple human gut Bacteroides.</title>
        <authorList>
            <person name="Wu M."/>
            <person name="McNulty N.P."/>
            <person name="Rodionov D.A."/>
            <person name="Khoroshkin M.S."/>
            <person name="Griffin N.W."/>
            <person name="Cheng J."/>
            <person name="Latreille P."/>
            <person name="Kerstetter R.A."/>
            <person name="Terrapon N."/>
            <person name="Henrissat B."/>
            <person name="Osterman A.L."/>
            <person name="Gordon J.I."/>
        </authorList>
    </citation>
    <scope>NUCLEOTIDE SEQUENCE [LARGE SCALE GENOMIC DNA]</scope>
    <source>
        <strain evidence="5 6">WH2</strain>
    </source>
</reference>
<dbReference type="Pfam" id="PF12833">
    <property type="entry name" value="HTH_18"/>
    <property type="match status" value="1"/>
</dbReference>
<sequence length="296" mass="34198">MGTIVKLNTVQEYNIAMGVETLHPLVSVVDFSTLKSLKHGRKNFGFYCVFLKQLKCGELSYGRSTYDYQEGTLVFVAPGQVAGIDDDGETLNPQGWVLAFHPDLLRGTSLGRKMKDYSFFSYEANEALHMSERERQIIFNCFIEIQEELERAIDKHSKDIIASTIELLLNHCQRFYDRQFITRENINKDILVRFENLLSDYFESDQPQTVGLPSVQYAADRLHLSPNYFGDLIKKETGKSAQESIQLFVIEKAKERLYDENKTVSEVAYELGFKYPHHLSRLFKKVVGMTPNEYRM</sequence>
<evidence type="ECO:0000259" key="4">
    <source>
        <dbReference type="PROSITE" id="PS01124"/>
    </source>
</evidence>
<dbReference type="KEGG" id="bcel:BcellWH2_04684"/>
<dbReference type="InterPro" id="IPR018060">
    <property type="entry name" value="HTH_AraC"/>
</dbReference>